<reference evidence="2 3" key="1">
    <citation type="journal article" date="2013" name="Genome Announc.">
        <title>Complete Genome Sequence of Glaciecola psychrophila Strain 170T.</title>
        <authorList>
            <person name="Yin J."/>
            <person name="Chen J."/>
            <person name="Liu G."/>
            <person name="Yu Y."/>
            <person name="Song L."/>
            <person name="Wang X."/>
            <person name="Qu X."/>
        </authorList>
    </citation>
    <scope>NUCLEOTIDE SEQUENCE [LARGE SCALE GENOMIC DNA]</scope>
    <source>
        <strain evidence="2 3">170</strain>
    </source>
</reference>
<proteinExistence type="predicted"/>
<protein>
    <recommendedName>
        <fullName evidence="1">25S rRNA (uridine-N(3))-methyltransferase BMT5-like domain-containing protein</fullName>
    </recommendedName>
</protein>
<gene>
    <name evidence="2" type="ORF">C427_1110</name>
</gene>
<dbReference type="PATRIC" id="fig|1129794.4.peg.1097"/>
<evidence type="ECO:0000259" key="1">
    <source>
        <dbReference type="Pfam" id="PF10354"/>
    </source>
</evidence>
<sequence>MFACNQFGGFGILCQNQRHLCFMYLPKNCRVITIGDGDLSFSRALLAHVSHEDLIATTYDSEDALRNKYTQNALDDLVNAGVMVEHNVDVNDLASIHRLPHNFADIVIFNHPLVPAQRGFTQPQKERDKSANLANRDLLYHFLKQSFEILLNPEGERLCYITSKSVKPYSHWHIETSLTRDRPYRHLGKEAFNSSIFKHYMVRKVDRDKCVKLEASDVHVYSDNTLHPIKKYLTPFSFNGDKCCSLCRKGPFTTPNDWKKHQDTRLHKSQQQYHDVWSGHCNVKYQK</sequence>
<dbReference type="eggNOG" id="ENOG502Z7XU">
    <property type="taxonomic scope" value="Bacteria"/>
</dbReference>
<organism evidence="2 3">
    <name type="scientific">Paraglaciecola psychrophila 170</name>
    <dbReference type="NCBI Taxonomy" id="1129794"/>
    <lineage>
        <taxon>Bacteria</taxon>
        <taxon>Pseudomonadati</taxon>
        <taxon>Pseudomonadota</taxon>
        <taxon>Gammaproteobacteria</taxon>
        <taxon>Alteromonadales</taxon>
        <taxon>Alteromonadaceae</taxon>
        <taxon>Paraglaciecola</taxon>
    </lineage>
</organism>
<dbReference type="AlphaFoldDB" id="K6YW67"/>
<feature type="domain" description="25S rRNA (uridine-N(3))-methyltransferase BMT5-like" evidence="1">
    <location>
        <begin position="33"/>
        <end position="203"/>
    </location>
</feature>
<name>K6YW67_9ALTE</name>
<evidence type="ECO:0000313" key="2">
    <source>
        <dbReference type="EMBL" id="AGH43219.1"/>
    </source>
</evidence>
<dbReference type="Pfam" id="PF10354">
    <property type="entry name" value="BMT5-like"/>
    <property type="match status" value="1"/>
</dbReference>
<accession>K6YW67</accession>
<dbReference type="GO" id="GO:0070042">
    <property type="term" value="F:rRNA (uridine-N3-)-methyltransferase activity"/>
    <property type="evidence" value="ECO:0007669"/>
    <property type="project" value="InterPro"/>
</dbReference>
<evidence type="ECO:0000313" key="3">
    <source>
        <dbReference type="Proteomes" id="UP000011864"/>
    </source>
</evidence>
<dbReference type="Proteomes" id="UP000011864">
    <property type="component" value="Chromosome"/>
</dbReference>
<dbReference type="EMBL" id="CP003837">
    <property type="protein sequence ID" value="AGH43219.1"/>
    <property type="molecule type" value="Genomic_DNA"/>
</dbReference>
<dbReference type="OrthoDB" id="6116173at2"/>
<dbReference type="STRING" id="1129794.C427_1110"/>
<keyword evidence="3" id="KW-1185">Reference proteome</keyword>
<dbReference type="HOGENOM" id="CLU_1041384_0_0_6"/>
<dbReference type="KEGG" id="gps:C427_1110"/>
<dbReference type="InterPro" id="IPR019446">
    <property type="entry name" value="BMT5-like"/>
</dbReference>
<dbReference type="GO" id="GO:0070475">
    <property type="term" value="P:rRNA base methylation"/>
    <property type="evidence" value="ECO:0007669"/>
    <property type="project" value="InterPro"/>
</dbReference>